<reference evidence="1 2" key="1">
    <citation type="journal article" date="2023" name="Int. J. Syst. Evol. Microbiol.">
        <title>Terrisporobacter hibernicus sp. nov., isolated from bovine faeces in Northern Ireland.</title>
        <authorList>
            <person name="Mitchell M."/>
            <person name="Nguyen S.V."/>
            <person name="Connor M."/>
            <person name="Fairley D.J."/>
            <person name="Donoghue O."/>
            <person name="Marshall H."/>
            <person name="Koolman L."/>
            <person name="McMullan G."/>
            <person name="Schaffer K.E."/>
            <person name="McGrath J.W."/>
            <person name="Fanning S."/>
        </authorList>
    </citation>
    <scope>NUCLEOTIDE SEQUENCE [LARGE SCALE GENOMIC DNA]</scope>
    <source>
        <strain evidence="1 2">MCA3</strain>
    </source>
</reference>
<name>A0AAX2ZG61_9FIRM</name>
<organism evidence="1 2">
    <name type="scientific">Terrisporobacter hibernicus</name>
    <dbReference type="NCBI Taxonomy" id="2813371"/>
    <lineage>
        <taxon>Bacteria</taxon>
        <taxon>Bacillati</taxon>
        <taxon>Bacillota</taxon>
        <taxon>Clostridia</taxon>
        <taxon>Peptostreptococcales</taxon>
        <taxon>Peptostreptococcaceae</taxon>
        <taxon>Terrisporobacter</taxon>
    </lineage>
</organism>
<sequence>MKIIAKGKLKREQIKNINEIEGGACGMVSNHENIENARKFESNLIGEYKILEYLNNYEPERHKIFIINQMDSNVKIKDNRVEFKSNLIIG</sequence>
<keyword evidence="2" id="KW-1185">Reference proteome</keyword>
<dbReference type="EMBL" id="CP081135">
    <property type="protein sequence ID" value="UEL48294.1"/>
    <property type="molecule type" value="Genomic_DNA"/>
</dbReference>
<protein>
    <submittedName>
        <fullName evidence="1">Uncharacterized protein</fullName>
    </submittedName>
</protein>
<gene>
    <name evidence="1" type="ORF">JW646_02240</name>
</gene>
<accession>A0AAX2ZG61</accession>
<dbReference type="AlphaFoldDB" id="A0AAX2ZG61"/>
<evidence type="ECO:0000313" key="1">
    <source>
        <dbReference type="EMBL" id="UEL48294.1"/>
    </source>
</evidence>
<dbReference type="RefSeq" id="WP_228416426.1">
    <property type="nucleotide sequence ID" value="NZ_CP081135.1"/>
</dbReference>
<dbReference type="KEGG" id="tem:JW646_02240"/>
<dbReference type="Proteomes" id="UP001198983">
    <property type="component" value="Chromosome"/>
</dbReference>
<evidence type="ECO:0000313" key="2">
    <source>
        <dbReference type="Proteomes" id="UP001198983"/>
    </source>
</evidence>
<proteinExistence type="predicted"/>